<dbReference type="GO" id="GO:0009089">
    <property type="term" value="P:lysine biosynthetic process via diaminopimelate"/>
    <property type="evidence" value="ECO:0007669"/>
    <property type="project" value="UniProtKB-UniRule"/>
</dbReference>
<evidence type="ECO:0000256" key="6">
    <source>
        <dbReference type="ARBA" id="ARBA00022605"/>
    </source>
</evidence>
<comment type="subcellular location">
    <subcellularLocation>
        <location evidence="1 11">Cytoplasm</location>
    </subcellularLocation>
</comment>
<feature type="binding site" evidence="11">
    <location>
        <position position="13"/>
    </location>
    <ligand>
        <name>substrate</name>
    </ligand>
</feature>
<dbReference type="PANTHER" id="PTHR31689:SF0">
    <property type="entry name" value="DIAMINOPIMELATE EPIMERASE"/>
    <property type="match status" value="1"/>
</dbReference>
<evidence type="ECO:0000256" key="10">
    <source>
        <dbReference type="ARBA" id="ARBA00074775"/>
    </source>
</evidence>
<evidence type="ECO:0000256" key="12">
    <source>
        <dbReference type="PROSITE-ProRule" id="PRU10125"/>
    </source>
</evidence>
<keyword evidence="8 11" id="KW-0413">Isomerase</keyword>
<evidence type="ECO:0000313" key="13">
    <source>
        <dbReference type="EMBL" id="PSU46454.1"/>
    </source>
</evidence>
<dbReference type="FunFam" id="3.10.310.10:FF:000001">
    <property type="entry name" value="Diaminopimelate epimerase"/>
    <property type="match status" value="1"/>
</dbReference>
<dbReference type="FunFam" id="3.10.310.10:FF:000002">
    <property type="entry name" value="Diaminopimelate epimerase"/>
    <property type="match status" value="1"/>
</dbReference>
<dbReference type="EMBL" id="PYMJ01000021">
    <property type="protein sequence ID" value="PSU46454.1"/>
    <property type="molecule type" value="Genomic_DNA"/>
</dbReference>
<name>A0A2T3JC46_9GAMM</name>
<feature type="active site" description="Proton acceptor" evidence="11">
    <location>
        <position position="219"/>
    </location>
</feature>
<feature type="binding site" evidence="11">
    <location>
        <begin position="76"/>
        <end position="77"/>
    </location>
    <ligand>
        <name>substrate</name>
    </ligand>
</feature>
<comment type="pathway">
    <text evidence="2 11">Amino-acid biosynthesis; L-lysine biosynthesis via DAP pathway; DL-2,6-diaminopimelate from LL-2,6-diaminopimelate: step 1/1.</text>
</comment>
<evidence type="ECO:0000256" key="4">
    <source>
        <dbReference type="ARBA" id="ARBA00013080"/>
    </source>
</evidence>
<evidence type="ECO:0000256" key="1">
    <source>
        <dbReference type="ARBA" id="ARBA00004496"/>
    </source>
</evidence>
<dbReference type="SUPFAM" id="SSF54506">
    <property type="entry name" value="Diaminopimelate epimerase-like"/>
    <property type="match status" value="1"/>
</dbReference>
<keyword evidence="7 11" id="KW-0457">Lysine biosynthesis</keyword>
<dbReference type="NCBIfam" id="TIGR00652">
    <property type="entry name" value="DapF"/>
    <property type="match status" value="1"/>
</dbReference>
<dbReference type="UniPathway" id="UPA00034">
    <property type="reaction ID" value="UER00025"/>
</dbReference>
<gene>
    <name evidence="11" type="primary">dapF</name>
    <name evidence="13" type="ORF">C9J12_18430</name>
</gene>
<dbReference type="Gene3D" id="3.10.310.10">
    <property type="entry name" value="Diaminopimelate Epimerase, Chain A, domain 1"/>
    <property type="match status" value="2"/>
</dbReference>
<comment type="similarity">
    <text evidence="3 11">Belongs to the diaminopimelate epimerase family.</text>
</comment>
<evidence type="ECO:0000256" key="3">
    <source>
        <dbReference type="ARBA" id="ARBA00010219"/>
    </source>
</evidence>
<feature type="binding site" evidence="11">
    <location>
        <begin position="210"/>
        <end position="211"/>
    </location>
    <ligand>
        <name>substrate</name>
    </ligand>
</feature>
<dbReference type="Pfam" id="PF01678">
    <property type="entry name" value="DAP_epimerase"/>
    <property type="match status" value="2"/>
</dbReference>
<dbReference type="InterPro" id="IPR001653">
    <property type="entry name" value="DAP_epimerase_DapF"/>
</dbReference>
<dbReference type="AlphaFoldDB" id="A0A2T3JC46"/>
<dbReference type="Proteomes" id="UP000240987">
    <property type="component" value="Unassembled WGS sequence"/>
</dbReference>
<accession>A0A2T3JC46</accession>
<feature type="site" description="Important for dimerization" evidence="11">
    <location>
        <position position="270"/>
    </location>
</feature>
<feature type="binding site" evidence="11">
    <location>
        <position position="192"/>
    </location>
    <ligand>
        <name>substrate</name>
    </ligand>
</feature>
<evidence type="ECO:0000256" key="9">
    <source>
        <dbReference type="ARBA" id="ARBA00051712"/>
    </source>
</evidence>
<sequence length="276" mass="30502">MQINFSKMHGLGNDFMVVDCVTQNVFFSPDAIRRLADRHRGIGFDQLLVVEPPYDPETDFHYRIFNADGSEVEQCGNGARCFARFVWMKGLTNKYQVAVSTKAGKMLLKLENDNQVTVNMGVPEFEPSKIPFRAKQTEKTYIMRVGERTIFCGTVSMGNPHCVTVVDDLDLTDVDTLGPLIESHERFPERVNAGFMQVVSRNEVKLRVYERGAGETQACGSGACAAVAVGYLQGLLDENVKVSLPGGDLHISWAGEGKSLYMTGPVAHVFDGQIVL</sequence>
<dbReference type="PANTHER" id="PTHR31689">
    <property type="entry name" value="DIAMINOPIMELATE EPIMERASE, CHLOROPLASTIC"/>
    <property type="match status" value="1"/>
</dbReference>
<feature type="binding site" evidence="11">
    <location>
        <begin position="220"/>
        <end position="221"/>
    </location>
    <ligand>
        <name>substrate</name>
    </ligand>
</feature>
<evidence type="ECO:0000256" key="7">
    <source>
        <dbReference type="ARBA" id="ARBA00023154"/>
    </source>
</evidence>
<dbReference type="OrthoDB" id="9805408at2"/>
<comment type="caution">
    <text evidence="13">The sequence shown here is derived from an EMBL/GenBank/DDBJ whole genome shotgun (WGS) entry which is preliminary data.</text>
</comment>
<feature type="active site" evidence="12">
    <location>
        <position position="75"/>
    </location>
</feature>
<dbReference type="GO" id="GO:0008837">
    <property type="term" value="F:diaminopimelate epimerase activity"/>
    <property type="evidence" value="ECO:0007669"/>
    <property type="project" value="UniProtKB-UniRule"/>
</dbReference>
<dbReference type="PROSITE" id="PS01326">
    <property type="entry name" value="DAP_EPIMERASE"/>
    <property type="match status" value="1"/>
</dbReference>
<comment type="subunit">
    <text evidence="11">Homodimer.</text>
</comment>
<feature type="active site" description="Proton donor" evidence="11">
    <location>
        <position position="75"/>
    </location>
</feature>
<keyword evidence="6 11" id="KW-0028">Amino-acid biosynthesis</keyword>
<feature type="binding site" evidence="11">
    <location>
        <position position="159"/>
    </location>
    <ligand>
        <name>substrate</name>
    </ligand>
</feature>
<evidence type="ECO:0000256" key="8">
    <source>
        <dbReference type="ARBA" id="ARBA00023235"/>
    </source>
</evidence>
<evidence type="ECO:0000256" key="5">
    <source>
        <dbReference type="ARBA" id="ARBA00022490"/>
    </source>
</evidence>
<feature type="site" description="Could be important to modulate the pK values of the two catalytic cysteine residues" evidence="11">
    <location>
        <position position="161"/>
    </location>
</feature>
<feature type="site" description="Could be important to modulate the pK values of the two catalytic cysteine residues" evidence="11">
    <location>
        <position position="210"/>
    </location>
</feature>
<evidence type="ECO:0000256" key="11">
    <source>
        <dbReference type="HAMAP-Rule" id="MF_00197"/>
    </source>
</evidence>
<dbReference type="EC" id="5.1.1.7" evidence="4 11"/>
<evidence type="ECO:0000313" key="14">
    <source>
        <dbReference type="Proteomes" id="UP000240987"/>
    </source>
</evidence>
<reference evidence="13 14" key="1">
    <citation type="submission" date="2018-01" db="EMBL/GenBank/DDBJ databases">
        <title>Whole genome sequencing of Histamine producing bacteria.</title>
        <authorList>
            <person name="Butler K."/>
        </authorList>
    </citation>
    <scope>NUCLEOTIDE SEQUENCE [LARGE SCALE GENOMIC DNA]</scope>
    <source>
        <strain evidence="13 14">JCM 12947</strain>
    </source>
</reference>
<dbReference type="GO" id="GO:0005829">
    <property type="term" value="C:cytosol"/>
    <property type="evidence" value="ECO:0007669"/>
    <property type="project" value="TreeGrafter"/>
</dbReference>
<proteinExistence type="inferred from homology"/>
<comment type="catalytic activity">
    <reaction evidence="9 11">
        <text>(2S,6S)-2,6-diaminopimelate = meso-2,6-diaminopimelate</text>
        <dbReference type="Rhea" id="RHEA:15393"/>
        <dbReference type="ChEBI" id="CHEBI:57609"/>
        <dbReference type="ChEBI" id="CHEBI:57791"/>
        <dbReference type="EC" id="5.1.1.7"/>
    </reaction>
</comment>
<evidence type="ECO:0000256" key="2">
    <source>
        <dbReference type="ARBA" id="ARBA00005196"/>
    </source>
</evidence>
<dbReference type="RefSeq" id="WP_107244044.1">
    <property type="nucleotide sequence ID" value="NZ_JAKJUA010000022.1"/>
</dbReference>
<dbReference type="HAMAP" id="MF_00197">
    <property type="entry name" value="DAP_epimerase"/>
    <property type="match status" value="1"/>
</dbReference>
<organism evidence="13 14">
    <name type="scientific">Photobacterium frigidiphilum</name>
    <dbReference type="NCBI Taxonomy" id="264736"/>
    <lineage>
        <taxon>Bacteria</taxon>
        <taxon>Pseudomonadati</taxon>
        <taxon>Pseudomonadota</taxon>
        <taxon>Gammaproteobacteria</taxon>
        <taxon>Vibrionales</taxon>
        <taxon>Vibrionaceae</taxon>
        <taxon>Photobacterium</taxon>
    </lineage>
</organism>
<protein>
    <recommendedName>
        <fullName evidence="10 11">Diaminopimelate epimerase</fullName>
        <shortName evidence="11">DAP epimerase</shortName>
        <ecNumber evidence="4 11">5.1.1.7</ecNumber>
    </recommendedName>
    <alternativeName>
        <fullName evidence="11">PLP-independent amino acid racemase</fullName>
    </alternativeName>
</protein>
<feature type="binding site" evidence="11">
    <location>
        <position position="66"/>
    </location>
    <ligand>
        <name>substrate</name>
    </ligand>
</feature>
<keyword evidence="14" id="KW-1185">Reference proteome</keyword>
<comment type="function">
    <text evidence="11">Catalyzes the stereoinversion of LL-2,6-diaminopimelate (L,L-DAP) to meso-diaminopimelate (meso-DAP), a precursor of L-lysine and an essential component of the bacterial peptidoglycan.</text>
</comment>
<feature type="binding site" evidence="11">
    <location>
        <position position="46"/>
    </location>
    <ligand>
        <name>substrate</name>
    </ligand>
</feature>
<dbReference type="InterPro" id="IPR018510">
    <property type="entry name" value="DAP_epimerase_AS"/>
</dbReference>
<keyword evidence="5 11" id="KW-0963">Cytoplasm</keyword>